<reference evidence="2 3" key="1">
    <citation type="journal article" date="2019" name="BMC Genomics">
        <title>New insights from Opisthorchis felineus genome: update on genomics of the epidemiologically important liver flukes.</title>
        <authorList>
            <person name="Ershov N.I."/>
            <person name="Mordvinov V.A."/>
            <person name="Prokhortchouk E.B."/>
            <person name="Pakharukova M.Y."/>
            <person name="Gunbin K.V."/>
            <person name="Ustyantsev K."/>
            <person name="Genaev M.A."/>
            <person name="Blinov A.G."/>
            <person name="Mazur A."/>
            <person name="Boulygina E."/>
            <person name="Tsygankova S."/>
            <person name="Khrameeva E."/>
            <person name="Chekanov N."/>
            <person name="Fan G."/>
            <person name="Xiao A."/>
            <person name="Zhang H."/>
            <person name="Xu X."/>
            <person name="Yang H."/>
            <person name="Solovyev V."/>
            <person name="Lee S.M."/>
            <person name="Liu X."/>
            <person name="Afonnikov D.A."/>
            <person name="Skryabin K.G."/>
        </authorList>
    </citation>
    <scope>NUCLEOTIDE SEQUENCE [LARGE SCALE GENOMIC DNA]</scope>
    <source>
        <strain evidence="2">AK-0245</strain>
        <tissue evidence="2">Whole organism</tissue>
    </source>
</reference>
<keyword evidence="1" id="KW-1133">Transmembrane helix</keyword>
<feature type="transmembrane region" description="Helical" evidence="1">
    <location>
        <begin position="79"/>
        <end position="108"/>
    </location>
</feature>
<dbReference type="Proteomes" id="UP000308267">
    <property type="component" value="Unassembled WGS sequence"/>
</dbReference>
<keyword evidence="1" id="KW-0472">Membrane</keyword>
<evidence type="ECO:0000256" key="1">
    <source>
        <dbReference type="SAM" id="Phobius"/>
    </source>
</evidence>
<accession>A0A4S2L0Y1</accession>
<comment type="caution">
    <text evidence="2">The sequence shown here is derived from an EMBL/GenBank/DDBJ whole genome shotgun (WGS) entry which is preliminary data.</text>
</comment>
<proteinExistence type="predicted"/>
<evidence type="ECO:0000313" key="3">
    <source>
        <dbReference type="Proteomes" id="UP000308267"/>
    </source>
</evidence>
<dbReference type="AlphaFoldDB" id="A0A4S2L0Y1"/>
<sequence length="133" mass="14911">MDVECNCSKLMGAFRLCSMSTVEVHFTVYYRLQSTLTISGIGELTPLRLAAPSFFTQARQGVPAVPRFIQLFLLHPMPYWFILILLPVVICRILSFISGCVSVTYLIYYSTLLRIQARLVDANAVLQCTVGVV</sequence>
<protein>
    <submittedName>
        <fullName evidence="2">Uncharacterized protein</fullName>
    </submittedName>
</protein>
<gene>
    <name evidence="2" type="ORF">CRM22_010181</name>
</gene>
<keyword evidence="1" id="KW-0812">Transmembrane</keyword>
<evidence type="ECO:0000313" key="2">
    <source>
        <dbReference type="EMBL" id="TGZ56303.1"/>
    </source>
</evidence>
<dbReference type="EMBL" id="SJOL01009677">
    <property type="protein sequence ID" value="TGZ56303.1"/>
    <property type="molecule type" value="Genomic_DNA"/>
</dbReference>
<organism evidence="2 3">
    <name type="scientific">Opisthorchis felineus</name>
    <dbReference type="NCBI Taxonomy" id="147828"/>
    <lineage>
        <taxon>Eukaryota</taxon>
        <taxon>Metazoa</taxon>
        <taxon>Spiralia</taxon>
        <taxon>Lophotrochozoa</taxon>
        <taxon>Platyhelminthes</taxon>
        <taxon>Trematoda</taxon>
        <taxon>Digenea</taxon>
        <taxon>Opisthorchiida</taxon>
        <taxon>Opisthorchiata</taxon>
        <taxon>Opisthorchiidae</taxon>
        <taxon>Opisthorchis</taxon>
    </lineage>
</organism>
<name>A0A4S2L0Y1_OPIFE</name>
<keyword evidence="3" id="KW-1185">Reference proteome</keyword>